<dbReference type="PROSITE" id="PS51706">
    <property type="entry name" value="G_ENGB"/>
    <property type="match status" value="1"/>
</dbReference>
<dbReference type="InterPro" id="IPR019987">
    <property type="entry name" value="GTP-bd_ribosome_bio_YsxC"/>
</dbReference>
<evidence type="ECO:0000256" key="1">
    <source>
        <dbReference type="ARBA" id="ARBA00001946"/>
    </source>
</evidence>
<sequence length="214" mass="24251">MKIKKAELLITAGRLDQYPPEGPLEIAFAGRSNVGKSSLINTLVNRKGLARTSGQPGKTQTVNFYSMNDEEFRLVDLPGYGYAKVSKSARQKWAEMIEIYFKNRKSLIEVILLLDIRHEPGEHDKMMYDWIKACGFNGIIVATKSDKISRGNWQKHISIIAKKLGVEDRDFIIPFSSLKKQNTEGVLDTIQTILDINSDYDPLAEIEKITEETE</sequence>
<dbReference type="KEGG" id="cad:Curi_c05660"/>
<feature type="domain" description="EngB-type G" evidence="11">
    <location>
        <begin position="22"/>
        <end position="196"/>
    </location>
</feature>
<evidence type="ECO:0000256" key="3">
    <source>
        <dbReference type="ARBA" id="ARBA00022618"/>
    </source>
</evidence>
<evidence type="ECO:0000256" key="8">
    <source>
        <dbReference type="ARBA" id="ARBA00023210"/>
    </source>
</evidence>
<proteinExistence type="inferred from homology"/>
<keyword evidence="4" id="KW-0479">Metal-binding</keyword>
<dbReference type="NCBIfam" id="TIGR03598">
    <property type="entry name" value="GTPase_YsxC"/>
    <property type="match status" value="1"/>
</dbReference>
<dbReference type="GO" id="GO:0046872">
    <property type="term" value="F:metal ion binding"/>
    <property type="evidence" value="ECO:0007669"/>
    <property type="project" value="UniProtKB-KW"/>
</dbReference>
<evidence type="ECO:0000256" key="5">
    <source>
        <dbReference type="ARBA" id="ARBA00022741"/>
    </source>
</evidence>
<comment type="cofactor">
    <cofactor evidence="1">
        <name>Mg(2+)</name>
        <dbReference type="ChEBI" id="CHEBI:18420"/>
    </cofactor>
</comment>
<dbReference type="InterPro" id="IPR030393">
    <property type="entry name" value="G_ENGB_dom"/>
</dbReference>
<evidence type="ECO:0000256" key="10">
    <source>
        <dbReference type="HAMAP-Rule" id="MF_00321"/>
    </source>
</evidence>
<keyword evidence="5 10" id="KW-0547">Nucleotide-binding</keyword>
<evidence type="ECO:0000313" key="12">
    <source>
        <dbReference type="EMBL" id="AFS77640.1"/>
    </source>
</evidence>
<keyword evidence="6" id="KW-0460">Magnesium</keyword>
<evidence type="ECO:0000313" key="13">
    <source>
        <dbReference type="Proteomes" id="UP000006094"/>
    </source>
</evidence>
<dbReference type="Gene3D" id="3.40.50.300">
    <property type="entry name" value="P-loop containing nucleotide triphosphate hydrolases"/>
    <property type="match status" value="1"/>
</dbReference>
<accession>K0AY09</accession>
<evidence type="ECO:0000256" key="7">
    <source>
        <dbReference type="ARBA" id="ARBA00023134"/>
    </source>
</evidence>
<dbReference type="STRING" id="1128398.Curi_c05660"/>
<keyword evidence="7 10" id="KW-0342">GTP-binding</keyword>
<evidence type="ECO:0000259" key="11">
    <source>
        <dbReference type="PROSITE" id="PS51706"/>
    </source>
</evidence>
<dbReference type="CDD" id="cd01876">
    <property type="entry name" value="YihA_EngB"/>
    <property type="match status" value="1"/>
</dbReference>
<dbReference type="InterPro" id="IPR006073">
    <property type="entry name" value="GTP-bd"/>
</dbReference>
<dbReference type="PANTHER" id="PTHR11649:SF13">
    <property type="entry name" value="ENGB-TYPE G DOMAIN-CONTAINING PROTEIN"/>
    <property type="match status" value="1"/>
</dbReference>
<reference evidence="12 13" key="1">
    <citation type="journal article" date="2012" name="PLoS ONE">
        <title>The purine-utilizing bacterium Clostridium acidurici 9a: a genome-guided metabolic reconsideration.</title>
        <authorList>
            <person name="Hartwich K."/>
            <person name="Poehlein A."/>
            <person name="Daniel R."/>
        </authorList>
    </citation>
    <scope>NUCLEOTIDE SEQUENCE [LARGE SCALE GENOMIC DNA]</scope>
    <source>
        <strain evidence="13">ATCC 7906 / DSM 604 / BCRC 14475 / CIP 104303 / KCTC 5404 / NCIMB 10678 / 9a</strain>
    </source>
</reference>
<comment type="similarity">
    <text evidence="2 10">Belongs to the TRAFAC class TrmE-Era-EngA-EngB-Septin-like GTPase superfamily. EngB GTPase family.</text>
</comment>
<gene>
    <name evidence="10 12" type="primary">engB</name>
    <name evidence="12" type="ordered locus">Curi_c05660</name>
</gene>
<dbReference type="OrthoDB" id="9804921at2"/>
<keyword evidence="13" id="KW-1185">Reference proteome</keyword>
<dbReference type="FunFam" id="3.40.50.300:FF:000098">
    <property type="entry name" value="Probable GTP-binding protein EngB"/>
    <property type="match status" value="1"/>
</dbReference>
<dbReference type="RefSeq" id="WP_014966777.1">
    <property type="nucleotide sequence ID" value="NC_018664.1"/>
</dbReference>
<keyword evidence="3 10" id="KW-0132">Cell division</keyword>
<name>K0AY09_GOTA9</name>
<dbReference type="AlphaFoldDB" id="K0AY09"/>
<dbReference type="PATRIC" id="fig|1128398.3.peg.595"/>
<dbReference type="eggNOG" id="COG0218">
    <property type="taxonomic scope" value="Bacteria"/>
</dbReference>
<dbReference type="HAMAP" id="MF_00321">
    <property type="entry name" value="GTPase_EngB"/>
    <property type="match status" value="1"/>
</dbReference>
<evidence type="ECO:0000256" key="9">
    <source>
        <dbReference type="ARBA" id="ARBA00023306"/>
    </source>
</evidence>
<dbReference type="GO" id="GO:0000917">
    <property type="term" value="P:division septum assembly"/>
    <property type="evidence" value="ECO:0007669"/>
    <property type="project" value="UniProtKB-KW"/>
</dbReference>
<evidence type="ECO:0000256" key="2">
    <source>
        <dbReference type="ARBA" id="ARBA00009638"/>
    </source>
</evidence>
<evidence type="ECO:0000256" key="4">
    <source>
        <dbReference type="ARBA" id="ARBA00022723"/>
    </source>
</evidence>
<dbReference type="GO" id="GO:0005525">
    <property type="term" value="F:GTP binding"/>
    <property type="evidence" value="ECO:0007669"/>
    <property type="project" value="UniProtKB-UniRule"/>
</dbReference>
<dbReference type="EMBL" id="CP003326">
    <property type="protein sequence ID" value="AFS77640.1"/>
    <property type="molecule type" value="Genomic_DNA"/>
</dbReference>
<dbReference type="InterPro" id="IPR027417">
    <property type="entry name" value="P-loop_NTPase"/>
</dbReference>
<dbReference type="PANTHER" id="PTHR11649">
    <property type="entry name" value="MSS1/TRME-RELATED GTP-BINDING PROTEIN"/>
    <property type="match status" value="1"/>
</dbReference>
<keyword evidence="9 10" id="KW-0131">Cell cycle</keyword>
<dbReference type="HOGENOM" id="CLU_033732_3_0_9"/>
<keyword evidence="8 10" id="KW-0717">Septation</keyword>
<comment type="function">
    <text evidence="10">Necessary for normal cell division and for the maintenance of normal septation.</text>
</comment>
<protein>
    <recommendedName>
        <fullName evidence="10">Probable GTP-binding protein EngB</fullName>
    </recommendedName>
</protein>
<organism evidence="12 13">
    <name type="scientific">Gottschalkia acidurici (strain ATCC 7906 / DSM 604 / BCRC 14475 / CIP 104303 / KCTC 5404 / NCIMB 10678 / 9a)</name>
    <name type="common">Clostridium acidurici</name>
    <dbReference type="NCBI Taxonomy" id="1128398"/>
    <lineage>
        <taxon>Bacteria</taxon>
        <taxon>Bacillati</taxon>
        <taxon>Bacillota</taxon>
        <taxon>Tissierellia</taxon>
        <taxon>Tissierellales</taxon>
        <taxon>Gottschalkiaceae</taxon>
        <taxon>Gottschalkia</taxon>
    </lineage>
</organism>
<evidence type="ECO:0000256" key="6">
    <source>
        <dbReference type="ARBA" id="ARBA00022842"/>
    </source>
</evidence>
<dbReference type="SUPFAM" id="SSF52540">
    <property type="entry name" value="P-loop containing nucleoside triphosphate hydrolases"/>
    <property type="match status" value="1"/>
</dbReference>
<dbReference type="Proteomes" id="UP000006094">
    <property type="component" value="Chromosome"/>
</dbReference>
<dbReference type="Pfam" id="PF01926">
    <property type="entry name" value="MMR_HSR1"/>
    <property type="match status" value="1"/>
</dbReference>
<dbReference type="GO" id="GO:0005829">
    <property type="term" value="C:cytosol"/>
    <property type="evidence" value="ECO:0007669"/>
    <property type="project" value="TreeGrafter"/>
</dbReference>